<dbReference type="PANTHER" id="PTHR33507">
    <property type="entry name" value="INNER MEMBRANE PROTEIN YBBJ"/>
    <property type="match status" value="1"/>
</dbReference>
<evidence type="ECO:0000256" key="4">
    <source>
        <dbReference type="ARBA" id="ARBA00023136"/>
    </source>
</evidence>
<dbReference type="CDD" id="cd07020">
    <property type="entry name" value="Clp_protease_NfeD_1"/>
    <property type="match status" value="1"/>
</dbReference>
<dbReference type="InterPro" id="IPR002810">
    <property type="entry name" value="NfeD-like_C"/>
</dbReference>
<feature type="domain" description="NfeD integral membrane" evidence="7">
    <location>
        <begin position="191"/>
        <end position="308"/>
    </location>
</feature>
<feature type="domain" description="NfeD1b N-terminal" evidence="8">
    <location>
        <begin position="11"/>
        <end position="141"/>
    </location>
</feature>
<organism evidence="9">
    <name type="scientific">marine sediment metagenome</name>
    <dbReference type="NCBI Taxonomy" id="412755"/>
    <lineage>
        <taxon>unclassified sequences</taxon>
        <taxon>metagenomes</taxon>
        <taxon>ecological metagenomes</taxon>
    </lineage>
</organism>
<keyword evidence="4 5" id="KW-0472">Membrane</keyword>
<feature type="transmembrane region" description="Helical" evidence="5">
    <location>
        <begin position="243"/>
        <end position="273"/>
    </location>
</feature>
<dbReference type="Pfam" id="PF01957">
    <property type="entry name" value="NfeD"/>
    <property type="match status" value="1"/>
</dbReference>
<feature type="transmembrane region" description="Helical" evidence="5">
    <location>
        <begin position="183"/>
        <end position="206"/>
    </location>
</feature>
<feature type="transmembrane region" description="Helical" evidence="5">
    <location>
        <begin position="212"/>
        <end position="231"/>
    </location>
</feature>
<dbReference type="InterPro" id="IPR056739">
    <property type="entry name" value="NfeD_membrane"/>
</dbReference>
<feature type="transmembrane region" description="Helical" evidence="5">
    <location>
        <begin position="285"/>
        <end position="308"/>
    </location>
</feature>
<name>X1L2P1_9ZZZZ</name>
<dbReference type="InterPro" id="IPR052165">
    <property type="entry name" value="Membrane_assoc_protease"/>
</dbReference>
<evidence type="ECO:0000256" key="2">
    <source>
        <dbReference type="ARBA" id="ARBA00022692"/>
    </source>
</evidence>
<accession>X1L2P1</accession>
<dbReference type="Gene3D" id="3.90.226.10">
    <property type="entry name" value="2-enoyl-CoA Hydratase, Chain A, domain 1"/>
    <property type="match status" value="1"/>
</dbReference>
<dbReference type="SUPFAM" id="SSF141322">
    <property type="entry name" value="NfeD domain-like"/>
    <property type="match status" value="1"/>
</dbReference>
<protein>
    <submittedName>
        <fullName evidence="9">Uncharacterized protein</fullName>
    </submittedName>
</protein>
<evidence type="ECO:0000313" key="9">
    <source>
        <dbReference type="EMBL" id="GAH96709.1"/>
    </source>
</evidence>
<comment type="caution">
    <text evidence="9">The sequence shown here is derived from an EMBL/GenBank/DDBJ whole genome shotgun (WGS) entry which is preliminary data.</text>
</comment>
<proteinExistence type="predicted"/>
<feature type="domain" description="NfeD-like C-terminal" evidence="6">
    <location>
        <begin position="326"/>
        <end position="379"/>
    </location>
</feature>
<dbReference type="GO" id="GO:0016020">
    <property type="term" value="C:membrane"/>
    <property type="evidence" value="ECO:0007669"/>
    <property type="project" value="UniProtKB-SubCell"/>
</dbReference>
<gene>
    <name evidence="9" type="ORF">S06H3_01298</name>
</gene>
<dbReference type="InterPro" id="IPR056738">
    <property type="entry name" value="NfeD1b_N"/>
</dbReference>
<dbReference type="PANTHER" id="PTHR33507:SF4">
    <property type="entry name" value="NODULATION COMPETITIVENESS PROTEIN NFED"/>
    <property type="match status" value="1"/>
</dbReference>
<evidence type="ECO:0000259" key="6">
    <source>
        <dbReference type="Pfam" id="PF01957"/>
    </source>
</evidence>
<dbReference type="Pfam" id="PF25145">
    <property type="entry name" value="NfeD1b_N"/>
    <property type="match status" value="1"/>
</dbReference>
<reference evidence="9" key="1">
    <citation type="journal article" date="2014" name="Front. Microbiol.">
        <title>High frequency of phylogenetically diverse reductive dehalogenase-homologous genes in deep subseafloor sedimentary metagenomes.</title>
        <authorList>
            <person name="Kawai M."/>
            <person name="Futagami T."/>
            <person name="Toyoda A."/>
            <person name="Takaki Y."/>
            <person name="Nishi S."/>
            <person name="Hori S."/>
            <person name="Arai W."/>
            <person name="Tsubouchi T."/>
            <person name="Morono Y."/>
            <person name="Uchiyama I."/>
            <person name="Ito T."/>
            <person name="Fujiyama A."/>
            <person name="Inagaki F."/>
            <person name="Takami H."/>
        </authorList>
    </citation>
    <scope>NUCLEOTIDE SEQUENCE</scope>
    <source>
        <strain evidence="9">Expedition CK06-06</strain>
    </source>
</reference>
<dbReference type="EMBL" id="BARV01000317">
    <property type="protein sequence ID" value="GAH96709.1"/>
    <property type="molecule type" value="Genomic_DNA"/>
</dbReference>
<evidence type="ECO:0000256" key="1">
    <source>
        <dbReference type="ARBA" id="ARBA00004141"/>
    </source>
</evidence>
<dbReference type="AlphaFoldDB" id="X1L2P1"/>
<dbReference type="InterPro" id="IPR012340">
    <property type="entry name" value="NA-bd_OB-fold"/>
</dbReference>
<evidence type="ECO:0000259" key="8">
    <source>
        <dbReference type="Pfam" id="PF25145"/>
    </source>
</evidence>
<keyword evidence="3 5" id="KW-1133">Transmembrane helix</keyword>
<keyword evidence="2 5" id="KW-0812">Transmembrane</keyword>
<dbReference type="Gene3D" id="2.40.50.140">
    <property type="entry name" value="Nucleic acid-binding proteins"/>
    <property type="match status" value="1"/>
</dbReference>
<dbReference type="SUPFAM" id="SSF52096">
    <property type="entry name" value="ClpP/crotonase"/>
    <property type="match status" value="1"/>
</dbReference>
<dbReference type="Pfam" id="PF24961">
    <property type="entry name" value="NfeD_membrane"/>
    <property type="match status" value="1"/>
</dbReference>
<evidence type="ECO:0000256" key="5">
    <source>
        <dbReference type="SAM" id="Phobius"/>
    </source>
</evidence>
<dbReference type="InterPro" id="IPR029045">
    <property type="entry name" value="ClpP/crotonase-like_dom_sf"/>
</dbReference>
<sequence length="386" mass="41200">MKKSLDSGYGLIILMDTPGGLEASMREIILDILNTNIPVIVFVYPEGARAASAGVFITYSSDLAAMGPSTSIGAAHPVNLGGEQQISEDMLDKITNDSVSFIKNLAASRGRNADWAEKAVRESASITAAEALELGVIDLTALNIEDLLEKIDGRVIEKSGKTFLINAKIARTEKIEMSFISRFLHIIVNPNIAYILFIIGIFGIIYEFSQPGLGISGAIGVLFLILGFYAFSILPINYAGLALIILAIILFILDIVLGLGGMLSIAGVASLLIGSFLLVDTDAPYLKIATSLIISASVIVSGFLIIVIRAVYKVHRQKPVTGEAGITGETAVVCQDLNPQGLVKVSGEIWKAVSRDGKKIKKGQEVKIISLKGLTLLVKISNKKNN</sequence>
<evidence type="ECO:0000259" key="7">
    <source>
        <dbReference type="Pfam" id="PF24961"/>
    </source>
</evidence>
<evidence type="ECO:0000256" key="3">
    <source>
        <dbReference type="ARBA" id="ARBA00022989"/>
    </source>
</evidence>
<comment type="subcellular location">
    <subcellularLocation>
        <location evidence="1">Membrane</location>
        <topology evidence="1">Multi-pass membrane protein</topology>
    </subcellularLocation>
</comment>